<keyword evidence="7" id="KW-0862">Zinc</keyword>
<evidence type="ECO:0000256" key="8">
    <source>
        <dbReference type="SAM" id="MobiDB-lite"/>
    </source>
</evidence>
<dbReference type="Gene3D" id="3.30.40.10">
    <property type="entry name" value="Zinc/RING finger domain, C3HC4 (zinc finger)"/>
    <property type="match status" value="1"/>
</dbReference>
<dbReference type="InterPro" id="IPR051628">
    <property type="entry name" value="LUBAC_E3_Ligases"/>
</dbReference>
<dbReference type="PROSITE" id="PS51873">
    <property type="entry name" value="TRIAD"/>
    <property type="match status" value="1"/>
</dbReference>
<evidence type="ECO:0000256" key="3">
    <source>
        <dbReference type="ARBA" id="ARBA00022723"/>
    </source>
</evidence>
<name>A0AAV5U5T7_9BILA</name>
<evidence type="ECO:0000256" key="2">
    <source>
        <dbReference type="ARBA" id="ARBA00022679"/>
    </source>
</evidence>
<organism evidence="10 11">
    <name type="scientific">Pristionchus entomophagus</name>
    <dbReference type="NCBI Taxonomy" id="358040"/>
    <lineage>
        <taxon>Eukaryota</taxon>
        <taxon>Metazoa</taxon>
        <taxon>Ecdysozoa</taxon>
        <taxon>Nematoda</taxon>
        <taxon>Chromadorea</taxon>
        <taxon>Rhabditida</taxon>
        <taxon>Rhabditina</taxon>
        <taxon>Diplogasteromorpha</taxon>
        <taxon>Diplogasteroidea</taxon>
        <taxon>Neodiplogasteridae</taxon>
        <taxon>Pristionchus</taxon>
    </lineage>
</organism>
<keyword evidence="2" id="KW-0808">Transferase</keyword>
<dbReference type="Pfam" id="PF26200">
    <property type="entry name" value="Rcat_RNF216"/>
    <property type="match status" value="1"/>
</dbReference>
<dbReference type="Gene3D" id="1.20.120.1750">
    <property type="match status" value="1"/>
</dbReference>
<keyword evidence="3" id="KW-0479">Metal-binding</keyword>
<protein>
    <recommendedName>
        <fullName evidence="9">RING-type domain-containing protein</fullName>
    </recommendedName>
</protein>
<dbReference type="InterPro" id="IPR013083">
    <property type="entry name" value="Znf_RING/FYVE/PHD"/>
</dbReference>
<keyword evidence="4" id="KW-0677">Repeat</keyword>
<reference evidence="10" key="1">
    <citation type="submission" date="2023-10" db="EMBL/GenBank/DDBJ databases">
        <title>Genome assembly of Pristionchus species.</title>
        <authorList>
            <person name="Yoshida K."/>
            <person name="Sommer R.J."/>
        </authorList>
    </citation>
    <scope>NUCLEOTIDE SEQUENCE</scope>
    <source>
        <strain evidence="10">RS0144</strain>
    </source>
</reference>
<feature type="region of interest" description="Disordered" evidence="8">
    <location>
        <begin position="88"/>
        <end position="121"/>
    </location>
</feature>
<keyword evidence="11" id="KW-1185">Reference proteome</keyword>
<evidence type="ECO:0000313" key="10">
    <source>
        <dbReference type="EMBL" id="GMT01892.1"/>
    </source>
</evidence>
<accession>A0AAV5U5T7</accession>
<evidence type="ECO:0000259" key="9">
    <source>
        <dbReference type="PROSITE" id="PS51873"/>
    </source>
</evidence>
<dbReference type="SUPFAM" id="SSF57850">
    <property type="entry name" value="RING/U-box"/>
    <property type="match status" value="3"/>
</dbReference>
<evidence type="ECO:0000313" key="11">
    <source>
        <dbReference type="Proteomes" id="UP001432027"/>
    </source>
</evidence>
<evidence type="ECO:0000256" key="4">
    <source>
        <dbReference type="ARBA" id="ARBA00022737"/>
    </source>
</evidence>
<dbReference type="GO" id="GO:0016740">
    <property type="term" value="F:transferase activity"/>
    <property type="evidence" value="ECO:0007669"/>
    <property type="project" value="UniProtKB-KW"/>
</dbReference>
<dbReference type="AlphaFoldDB" id="A0AAV5U5T7"/>
<dbReference type="GO" id="GO:0008270">
    <property type="term" value="F:zinc ion binding"/>
    <property type="evidence" value="ECO:0007669"/>
    <property type="project" value="UniProtKB-KW"/>
</dbReference>
<feature type="compositionally biased region" description="Polar residues" evidence="8">
    <location>
        <begin position="108"/>
        <end position="121"/>
    </location>
</feature>
<comment type="pathway">
    <text evidence="1">Protein modification; protein ubiquitination.</text>
</comment>
<dbReference type="Proteomes" id="UP001432027">
    <property type="component" value="Unassembled WGS sequence"/>
</dbReference>
<dbReference type="InterPro" id="IPR047546">
    <property type="entry name" value="Rcat_RBR_RNF216"/>
</dbReference>
<comment type="caution">
    <text evidence="10">The sequence shown here is derived from an EMBL/GenBank/DDBJ whole genome shotgun (WGS) entry which is preliminary data.</text>
</comment>
<gene>
    <name evidence="10" type="ORF">PENTCL1PPCAC_24066</name>
</gene>
<proteinExistence type="predicted"/>
<dbReference type="CDD" id="cd20353">
    <property type="entry name" value="Rcat_RBR_RNF216"/>
    <property type="match status" value="1"/>
</dbReference>
<keyword evidence="5" id="KW-0863">Zinc-finger</keyword>
<dbReference type="PANTHER" id="PTHR22770:SF47">
    <property type="entry name" value="E3 UBIQUITIN-PROTEIN LIGASE RNF216"/>
    <property type="match status" value="1"/>
</dbReference>
<evidence type="ECO:0000256" key="7">
    <source>
        <dbReference type="ARBA" id="ARBA00022833"/>
    </source>
</evidence>
<evidence type="ECO:0000256" key="6">
    <source>
        <dbReference type="ARBA" id="ARBA00022786"/>
    </source>
</evidence>
<evidence type="ECO:0000256" key="1">
    <source>
        <dbReference type="ARBA" id="ARBA00004906"/>
    </source>
</evidence>
<dbReference type="EMBL" id="BTSX01000005">
    <property type="protein sequence ID" value="GMT01892.1"/>
    <property type="molecule type" value="Genomic_DNA"/>
</dbReference>
<dbReference type="InterPro" id="IPR044066">
    <property type="entry name" value="TRIAD_supradom"/>
</dbReference>
<sequence>MAAAPDFTLEQWQLFWDLKEMFPNVSGAALKQHLDKAHEEITELILTNQLPAGDQFIGDSMQPVVVHEPAVMQQPPQPPAAPVRPVGLMNTAPPRPQPAVDQTPPLTPRTSSVMTPVTTGEQQRERSKICDICKKSKERVAHCHFIDVDPYHIEEPDDAEHCVCVDCIKLRYMRQSLEVAEKGSTKSLFCLVKKCSRVICRDLLLAIVDKPAMVEWMLGSHVSLREASVRQIDREKKRIRDEEPQMTPGDKLRFENILDLVDEEAFVATSKLLPDACFSWILDNFDFGLQNLIERQTTATKRKLKRRDKAGVTHLVESRLKLQTTFTCTVCYEEFRSHLAVSCVVGPTASTDEETHSFCADCVRGYAGAALSSNVIVPSGIGIKCMQPRCTNILMRAHIEQVLDERTLAALDPHFADEAIIAAGLQAEKCQRCPFAAIIVEPPEQHPVFACRRDTCRHQYCRLCGRVWDKNHEGKTCKELDPEFIVLKMAEKLNEMLIHRCPRCNKAFEKIEGCNKITCPCGQLSCFVCKQAVEGYDHFQDRNAATGKCPLWEDPTTKERANAAALLNQEIAAAGGEVADALRRLQ</sequence>
<evidence type="ECO:0000256" key="5">
    <source>
        <dbReference type="ARBA" id="ARBA00022771"/>
    </source>
</evidence>
<dbReference type="PANTHER" id="PTHR22770">
    <property type="entry name" value="UBIQUITIN CONJUGATING ENZYME 7 INTERACTING PROTEIN-RELATED"/>
    <property type="match status" value="1"/>
</dbReference>
<keyword evidence="6" id="KW-0833">Ubl conjugation pathway</keyword>
<feature type="domain" description="RING-type" evidence="9">
    <location>
        <begin position="324"/>
        <end position="553"/>
    </location>
</feature>